<name>A0A6A5XZW0_9PLEO</name>
<dbReference type="GO" id="GO:0009306">
    <property type="term" value="P:protein secretion"/>
    <property type="evidence" value="ECO:0007669"/>
    <property type="project" value="TreeGrafter"/>
</dbReference>
<dbReference type="SUPFAM" id="SSF48371">
    <property type="entry name" value="ARM repeat"/>
    <property type="match status" value="1"/>
</dbReference>
<dbReference type="PANTHER" id="PTHR20959:SF1">
    <property type="entry name" value="TRANSPORT AND GOLGI ORGANIZATION PROTEIN 6 HOMOLOG"/>
    <property type="match status" value="1"/>
</dbReference>
<feature type="region of interest" description="Disordered" evidence="2">
    <location>
        <begin position="844"/>
        <end position="886"/>
    </location>
</feature>
<gene>
    <name evidence="5" type="ORF">BU24DRAFT_418359</name>
</gene>
<protein>
    <recommendedName>
        <fullName evidence="7">RNA polymerase II assembly factor Rtp1 C-terminal domain-containing protein</fullName>
    </recommendedName>
</protein>
<evidence type="ECO:0000256" key="2">
    <source>
        <dbReference type="SAM" id="MobiDB-lite"/>
    </source>
</evidence>
<dbReference type="OrthoDB" id="39591at2759"/>
<accession>A0A6A5XZW0</accession>
<evidence type="ECO:0000313" key="5">
    <source>
        <dbReference type="EMBL" id="KAF2018805.1"/>
    </source>
</evidence>
<dbReference type="InterPro" id="IPR019451">
    <property type="entry name" value="Rtp1_C1"/>
</dbReference>
<dbReference type="Pfam" id="PF10304">
    <property type="entry name" value="RTP1_C2"/>
    <property type="match status" value="1"/>
</dbReference>
<dbReference type="PANTHER" id="PTHR20959">
    <property type="entry name" value="TRANSPORT AND GOLGI ORGANIZATION PROTEIN 6 FAMILY MEMBER"/>
    <property type="match status" value="1"/>
</dbReference>
<dbReference type="AlphaFoldDB" id="A0A6A5XZW0"/>
<dbReference type="InterPro" id="IPR019414">
    <property type="entry name" value="Rtp1_C2"/>
</dbReference>
<feature type="domain" description="RNA polymerase II assembly factor Rtp1 C-terminal" evidence="3">
    <location>
        <begin position="992"/>
        <end position="1024"/>
    </location>
</feature>
<reference evidence="5" key="1">
    <citation type="journal article" date="2020" name="Stud. Mycol.">
        <title>101 Dothideomycetes genomes: a test case for predicting lifestyles and emergence of pathogens.</title>
        <authorList>
            <person name="Haridas S."/>
            <person name="Albert R."/>
            <person name="Binder M."/>
            <person name="Bloem J."/>
            <person name="Labutti K."/>
            <person name="Salamov A."/>
            <person name="Andreopoulos B."/>
            <person name="Baker S."/>
            <person name="Barry K."/>
            <person name="Bills G."/>
            <person name="Bluhm B."/>
            <person name="Cannon C."/>
            <person name="Castanera R."/>
            <person name="Culley D."/>
            <person name="Daum C."/>
            <person name="Ezra D."/>
            <person name="Gonzalez J."/>
            <person name="Henrissat B."/>
            <person name="Kuo A."/>
            <person name="Liang C."/>
            <person name="Lipzen A."/>
            <person name="Lutzoni F."/>
            <person name="Magnuson J."/>
            <person name="Mondo S."/>
            <person name="Nolan M."/>
            <person name="Ohm R."/>
            <person name="Pangilinan J."/>
            <person name="Park H.-J."/>
            <person name="Ramirez L."/>
            <person name="Alfaro M."/>
            <person name="Sun H."/>
            <person name="Tritt A."/>
            <person name="Yoshinaga Y."/>
            <person name="Zwiers L.-H."/>
            <person name="Turgeon B."/>
            <person name="Goodwin S."/>
            <person name="Spatafora J."/>
            <person name="Crous P."/>
            <person name="Grigoriev I."/>
        </authorList>
    </citation>
    <scope>NUCLEOTIDE SEQUENCE</scope>
    <source>
        <strain evidence="5">CBS 175.79</strain>
    </source>
</reference>
<proteinExistence type="inferred from homology"/>
<dbReference type="RefSeq" id="XP_033387144.1">
    <property type="nucleotide sequence ID" value="XM_033526959.1"/>
</dbReference>
<evidence type="ECO:0000256" key="1">
    <source>
        <dbReference type="ARBA" id="ARBA00005724"/>
    </source>
</evidence>
<dbReference type="InterPro" id="IPR039600">
    <property type="entry name" value="TANGO6/Rtp1"/>
</dbReference>
<keyword evidence="6" id="KW-1185">Reference proteome</keyword>
<evidence type="ECO:0008006" key="7">
    <source>
        <dbReference type="Google" id="ProtNLM"/>
    </source>
</evidence>
<evidence type="ECO:0000313" key="6">
    <source>
        <dbReference type="Proteomes" id="UP000799778"/>
    </source>
</evidence>
<sequence>MATVEKAVDAAAEFIEPYLERTSSKSSSSSTTNVSDPQSLVNQALFHLQVINTAEQAQEPDAPYDGSLFGVAYGLLDIITTLGLLPFLSPDVAFGQRPRSVLKDAISTSPSHDDEFLDQVITKLLPILNQDGSGVQPLLSQRILPDVLSALAELALSPRTKSSFHATYEPSFRSLLASTSTSRLLPILTSFLGQEIPPWLRQPLAKELALIPLRAHGVRHTVEFLSLSYLSKNAKLPEGASSEPSQIPIPLEAITHVSRLLSAAPSGMNVDDWFTQLAPQLWALIDGKEGTELSRAAGQIVSGGILNRKSTGAPGTIGWTLFVRPLLETISPPIATKGTLRKSTSDRIFVDDVSLNLALRRLSVIITSSNHSGLIKRLVSPLILPLWGLMAYAKSRVSLNTEWSTLSRKVLLHYLSAACDPKRVDQVAQNLFWDGSAAWSYGPGAEGGVEIRQRRQDDDTLGSMNTILAQIGALDERIKLFIDLLVEAKTEDEAIAFIFLQTTQRWLSTGKNTDNSKLITDDLSNPLAALAEAKLSEALATKFQDQLARQPQHILEFMSQLISGYVEEHKTRTREIKNAGKLSRASLRGIVSGGVKNNDTITNSDTEDLTSFALSILNNLIGEVDLTSEAVIQTLTSIVPLLQYLSHSHPDLPIQPLITNASANILHVLQKAQVPVVGEKDEEDLLHEQRDTLKTVLTDLTSPEPPNRTWAITTLRKLILDPNSFKLIDIPATTHALLSASIADPESYVHSAAIPVVVDLAVVAPTPTLRILVDAFVDVSEQSLRLKDTKEIEQALDYRLRVGEILHRFVGEDAYWVTSANVQTRYSSLKMLVEASLSLASRRGQRHQTLSKRNELAEAEKRMQEEGEEAWGGPIPNLLDPDGENADQPERDALLKIIEGWEDTGIEEDVRIRSSALSLFARLAEQRLDMMSKAMLAAGLQMVLQILVVEKGDAKAILRRAALFVIVGTLKGMDVSSDNGELSSASLDMREIDQIVNVTAWVKDEDADPLARSHAQSILEDIETWRMKQIYKIRDEGLRMTDNLGLDGTLRGLDIEPLSTTEHGKKGKLVQEIE</sequence>
<dbReference type="Pfam" id="PF10363">
    <property type="entry name" value="RTP1_C1"/>
    <property type="match status" value="1"/>
</dbReference>
<evidence type="ECO:0000259" key="3">
    <source>
        <dbReference type="Pfam" id="PF10304"/>
    </source>
</evidence>
<dbReference type="Proteomes" id="UP000799778">
    <property type="component" value="Unassembled WGS sequence"/>
</dbReference>
<organism evidence="5 6">
    <name type="scientific">Aaosphaeria arxii CBS 175.79</name>
    <dbReference type="NCBI Taxonomy" id="1450172"/>
    <lineage>
        <taxon>Eukaryota</taxon>
        <taxon>Fungi</taxon>
        <taxon>Dikarya</taxon>
        <taxon>Ascomycota</taxon>
        <taxon>Pezizomycotina</taxon>
        <taxon>Dothideomycetes</taxon>
        <taxon>Pleosporomycetidae</taxon>
        <taxon>Pleosporales</taxon>
        <taxon>Pleosporales incertae sedis</taxon>
        <taxon>Aaosphaeria</taxon>
    </lineage>
</organism>
<evidence type="ECO:0000259" key="4">
    <source>
        <dbReference type="Pfam" id="PF10363"/>
    </source>
</evidence>
<feature type="compositionally biased region" description="Basic and acidic residues" evidence="2">
    <location>
        <begin position="852"/>
        <end position="865"/>
    </location>
</feature>
<feature type="domain" description="RNA polymerase II assembly factor Rtp1 C-terminal" evidence="4">
    <location>
        <begin position="694"/>
        <end position="811"/>
    </location>
</feature>
<dbReference type="InterPro" id="IPR016024">
    <property type="entry name" value="ARM-type_fold"/>
</dbReference>
<comment type="similarity">
    <text evidence="1">Belongs to the Tango6 family.</text>
</comment>
<dbReference type="GeneID" id="54284356"/>
<dbReference type="EMBL" id="ML978067">
    <property type="protein sequence ID" value="KAF2018805.1"/>
    <property type="molecule type" value="Genomic_DNA"/>
</dbReference>